<sequence length="187" mass="21104">MSKRFFALADNVNFPHRWDLDTPVGRQGRKVDDRQFLRGTPVHIEDRLRIPVEIAGKPLDFTEAGISIPVVHVRVASMFTQLAPDDVQLIPVDVKGQPDQYLILVATHLIRCIDETASRIELWTHEDGVPHKVGQYSSVRDLRIDKAKVGSARVFRLEGWSGPLLVSEEIKDALERMGATGTRFEEV</sequence>
<dbReference type="Proteomes" id="UP001291309">
    <property type="component" value="Unassembled WGS sequence"/>
</dbReference>
<organism evidence="2 3">
    <name type="scientific">Hyalangium rubrum</name>
    <dbReference type="NCBI Taxonomy" id="3103134"/>
    <lineage>
        <taxon>Bacteria</taxon>
        <taxon>Pseudomonadati</taxon>
        <taxon>Myxococcota</taxon>
        <taxon>Myxococcia</taxon>
        <taxon>Myxococcales</taxon>
        <taxon>Cystobacterineae</taxon>
        <taxon>Archangiaceae</taxon>
        <taxon>Hyalangium</taxon>
    </lineage>
</organism>
<dbReference type="InterPro" id="IPR012433">
    <property type="entry name" value="Imm11"/>
</dbReference>
<feature type="domain" description="Immunity MXAN-0049 protein" evidence="1">
    <location>
        <begin position="33"/>
        <end position="187"/>
    </location>
</feature>
<dbReference type="Pfam" id="PF07791">
    <property type="entry name" value="Imm11"/>
    <property type="match status" value="1"/>
</dbReference>
<evidence type="ECO:0000313" key="2">
    <source>
        <dbReference type="EMBL" id="MDY7232963.1"/>
    </source>
</evidence>
<gene>
    <name evidence="2" type="ORF">SYV04_41640</name>
</gene>
<dbReference type="EMBL" id="JAXIVS010000025">
    <property type="protein sequence ID" value="MDY7232963.1"/>
    <property type="molecule type" value="Genomic_DNA"/>
</dbReference>
<accession>A0ABU5HJE6</accession>
<dbReference type="RefSeq" id="WP_321551676.1">
    <property type="nucleotide sequence ID" value="NZ_JAXIVS010000025.1"/>
</dbReference>
<comment type="caution">
    <text evidence="2">The sequence shown here is derived from an EMBL/GenBank/DDBJ whole genome shotgun (WGS) entry which is preliminary data.</text>
</comment>
<keyword evidence="3" id="KW-1185">Reference proteome</keyword>
<evidence type="ECO:0000259" key="1">
    <source>
        <dbReference type="Pfam" id="PF07791"/>
    </source>
</evidence>
<name>A0ABU5HJE6_9BACT</name>
<evidence type="ECO:0000313" key="3">
    <source>
        <dbReference type="Proteomes" id="UP001291309"/>
    </source>
</evidence>
<reference evidence="2 3" key="1">
    <citation type="submission" date="2023-12" db="EMBL/GenBank/DDBJ databases">
        <title>the genome sequence of Hyalangium sp. s54d21.</title>
        <authorList>
            <person name="Zhang X."/>
        </authorList>
    </citation>
    <scope>NUCLEOTIDE SEQUENCE [LARGE SCALE GENOMIC DNA]</scope>
    <source>
        <strain evidence="3">s54d21</strain>
    </source>
</reference>
<proteinExistence type="predicted"/>
<protein>
    <recommendedName>
        <fullName evidence="1">Immunity MXAN-0049 protein domain-containing protein</fullName>
    </recommendedName>
</protein>